<dbReference type="GO" id="GO:0005432">
    <property type="term" value="F:calcium:sodium antiporter activity"/>
    <property type="evidence" value="ECO:0007669"/>
    <property type="project" value="InterPro"/>
</dbReference>
<evidence type="ECO:0000256" key="12">
    <source>
        <dbReference type="ARBA" id="ARBA00022860"/>
    </source>
</evidence>
<evidence type="ECO:0000256" key="2">
    <source>
        <dbReference type="ARBA" id="ARBA00007489"/>
    </source>
</evidence>
<protein>
    <submittedName>
        <fullName evidence="23">Sodium/calcium exchanger 1</fullName>
    </submittedName>
</protein>
<dbReference type="EMBL" id="HAAD01004857">
    <property type="protein sequence ID" value="CDG71089.1"/>
    <property type="molecule type" value="mRNA"/>
</dbReference>
<keyword evidence="4" id="KW-0050">Antiport</keyword>
<dbReference type="InterPro" id="IPR051171">
    <property type="entry name" value="CaCA"/>
</dbReference>
<keyword evidence="9 21" id="KW-0732">Signal</keyword>
<keyword evidence="8" id="KW-0479">Metal-binding</keyword>
<name>T2MG89_HYDVU</name>
<evidence type="ECO:0000256" key="14">
    <source>
        <dbReference type="ARBA" id="ARBA00023053"/>
    </source>
</evidence>
<keyword evidence="6" id="KW-0109">Calcium transport</keyword>
<evidence type="ECO:0000256" key="21">
    <source>
        <dbReference type="SAM" id="SignalP"/>
    </source>
</evidence>
<evidence type="ECO:0000256" key="6">
    <source>
        <dbReference type="ARBA" id="ARBA00022568"/>
    </source>
</evidence>
<keyword evidence="18" id="KW-0739">Sodium transport</keyword>
<evidence type="ECO:0000313" key="23">
    <source>
        <dbReference type="EMBL" id="CDG71089.1"/>
    </source>
</evidence>
<organism evidence="23">
    <name type="scientific">Hydra vulgaris</name>
    <name type="common">Hydra</name>
    <name type="synonym">Hydra attenuata</name>
    <dbReference type="NCBI Taxonomy" id="6087"/>
    <lineage>
        <taxon>Eukaryota</taxon>
        <taxon>Metazoa</taxon>
        <taxon>Cnidaria</taxon>
        <taxon>Hydrozoa</taxon>
        <taxon>Hydroidolina</taxon>
        <taxon>Anthoathecata</taxon>
        <taxon>Aplanulata</taxon>
        <taxon>Hydridae</taxon>
        <taxon>Hydra</taxon>
    </lineage>
</organism>
<evidence type="ECO:0000259" key="22">
    <source>
        <dbReference type="SMART" id="SM00237"/>
    </source>
</evidence>
<evidence type="ECO:0000256" key="5">
    <source>
        <dbReference type="ARBA" id="ARBA00022475"/>
    </source>
</evidence>
<dbReference type="GO" id="GO:0030424">
    <property type="term" value="C:axon"/>
    <property type="evidence" value="ECO:0007669"/>
    <property type="project" value="TreeGrafter"/>
</dbReference>
<comment type="catalytic activity">
    <reaction evidence="19">
        <text>Ca(2+)(in) + 3 Na(+)(out) = Ca(2+)(out) + 3 Na(+)(in)</text>
        <dbReference type="Rhea" id="RHEA:69955"/>
        <dbReference type="ChEBI" id="CHEBI:29101"/>
        <dbReference type="ChEBI" id="CHEBI:29108"/>
    </reaction>
</comment>
<dbReference type="AlphaFoldDB" id="T2MG89"/>
<evidence type="ECO:0000256" key="17">
    <source>
        <dbReference type="ARBA" id="ARBA00023180"/>
    </source>
</evidence>
<dbReference type="GO" id="GO:0098703">
    <property type="term" value="P:calcium ion import across plasma membrane"/>
    <property type="evidence" value="ECO:0007669"/>
    <property type="project" value="TreeGrafter"/>
</dbReference>
<keyword evidence="7 20" id="KW-0812">Transmembrane</keyword>
<feature type="domain" description="Calx-beta" evidence="22">
    <location>
        <begin position="515"/>
        <end position="615"/>
    </location>
</feature>
<dbReference type="Pfam" id="PF16494">
    <property type="entry name" value="Na_Ca_ex_C"/>
    <property type="match status" value="1"/>
</dbReference>
<evidence type="ECO:0000256" key="20">
    <source>
        <dbReference type="SAM" id="Phobius"/>
    </source>
</evidence>
<dbReference type="PANTHER" id="PTHR11878">
    <property type="entry name" value="SODIUM/CALCIUM EXCHANGER"/>
    <property type="match status" value="1"/>
</dbReference>
<reference evidence="23" key="1">
    <citation type="journal article" date="2013" name="Genome Biol. Evol.">
        <title>Punctuated emergences of genetic and phenotypic innovations in eumetazoan, bilaterian, euteleostome, and hominidae ancestors.</title>
        <authorList>
            <person name="Wenger Y."/>
            <person name="Galliot B."/>
        </authorList>
    </citation>
    <scope>NUCLEOTIDE SEQUENCE</scope>
    <source>
        <tissue evidence="23">Whole animals</tissue>
    </source>
</reference>
<keyword evidence="14" id="KW-0915">Sodium</keyword>
<comment type="subcellular location">
    <subcellularLocation>
        <location evidence="1">Cell membrane</location>
        <topology evidence="1">Multi-pass membrane protein</topology>
    </subcellularLocation>
</comment>
<dbReference type="InterPro" id="IPR038081">
    <property type="entry name" value="CalX-like_sf"/>
</dbReference>
<keyword evidence="15" id="KW-0406">Ion transport</keyword>
<dbReference type="InterPro" id="IPR003644">
    <property type="entry name" value="Calx_beta"/>
</dbReference>
<keyword evidence="13 20" id="KW-1133">Transmembrane helix</keyword>
<dbReference type="SUPFAM" id="SSF141072">
    <property type="entry name" value="CalX-like"/>
    <property type="match status" value="2"/>
</dbReference>
<feature type="chain" id="PRO_5044738716" evidence="21">
    <location>
        <begin position="19"/>
        <end position="914"/>
    </location>
</feature>
<dbReference type="KEGG" id="hmg:100198590"/>
<dbReference type="InterPro" id="IPR032452">
    <property type="entry name" value="Na_Ca_Ex_C-exten"/>
</dbReference>
<keyword evidence="5" id="KW-1003">Cell membrane</keyword>
<evidence type="ECO:0000256" key="10">
    <source>
        <dbReference type="ARBA" id="ARBA00022737"/>
    </source>
</evidence>
<evidence type="ECO:0000256" key="4">
    <source>
        <dbReference type="ARBA" id="ARBA00022449"/>
    </source>
</evidence>
<dbReference type="PRINTS" id="PR01259">
    <property type="entry name" value="NACAEXCHNGR"/>
</dbReference>
<dbReference type="NCBIfam" id="TIGR00845">
    <property type="entry name" value="caca"/>
    <property type="match status" value="1"/>
</dbReference>
<dbReference type="GO" id="GO:0098794">
    <property type="term" value="C:postsynapse"/>
    <property type="evidence" value="ECO:0007669"/>
    <property type="project" value="TreeGrafter"/>
</dbReference>
<feature type="transmembrane region" description="Helical" evidence="20">
    <location>
        <begin position="885"/>
        <end position="904"/>
    </location>
</feature>
<dbReference type="InterPro" id="IPR044880">
    <property type="entry name" value="NCX_ion-bd_dom_sf"/>
</dbReference>
<keyword evidence="10" id="KW-0677">Repeat</keyword>
<feature type="transmembrane region" description="Helical" evidence="20">
    <location>
        <begin position="846"/>
        <end position="865"/>
    </location>
</feature>
<feature type="transmembrane region" description="Helical" evidence="20">
    <location>
        <begin position="815"/>
        <end position="834"/>
    </location>
</feature>
<dbReference type="Gene3D" id="2.60.40.2030">
    <property type="match status" value="2"/>
</dbReference>
<dbReference type="Gene3D" id="1.20.1420.30">
    <property type="entry name" value="NCX, central ion-binding region"/>
    <property type="match status" value="2"/>
</dbReference>
<evidence type="ECO:0000256" key="9">
    <source>
        <dbReference type="ARBA" id="ARBA00022729"/>
    </source>
</evidence>
<accession>T2MG89</accession>
<proteinExistence type="evidence at transcript level"/>
<feature type="transmembrane region" description="Helical" evidence="20">
    <location>
        <begin position="192"/>
        <end position="215"/>
    </location>
</feature>
<feature type="domain" description="Calx-beta" evidence="22">
    <location>
        <begin position="389"/>
        <end position="489"/>
    </location>
</feature>
<evidence type="ECO:0000256" key="3">
    <source>
        <dbReference type="ARBA" id="ARBA00022448"/>
    </source>
</evidence>
<sequence>MQFVLTFVFIWFVNAVFANETIIFTNITVKNTTCRTLENLKCKPGVVLPVWKSADSESKAVIAGKAFVYLVAMFYFFLGISIISDIFMSSIEIITSKEKEVLVRDRVTGKKHSVTVKIWNETVANLTLMALGSSAPEILLSVIEVIGQGFKAGELGPSTIVGSAAFNLFMITAVCVVVLPPGEVRRIKHIKVFAFTASCSMFAYIWLYLILSVFSPGVIEIWEGIITFLCFPAMVIAAWAIDRKINFYHLLRKKIRKVKKRGQAFIQTGDGDVVAVSLKSTIKHDSSNDNVDEKDIELLPLEEDDDPLEIINDKKKKAMEAFHRARTKYPNADSITLKKLIEQENIKLQHKSRAFYRVQATHALTGQGNLLRLKDRDNSIELNNKMEEVSASQKDTVLENCVQFEPDQYTVVESCGQCFLTVKRFGNDLSDTLYVDYETSDGTANEGDDYLPVKGTLEFKPNETTKKISITIIDDDLFELDEHFYCKLTAIRYYHVADNTQNKSTKTTIGKANTATIIILDDDYPGIFTFEHSNFEVMESVGVLTLRVLRLIGARGKVSIPYQTVEGSALGGGADYEDSKGEIEFFDDETIKTVDIPIVNREEYEKTKTFTVILGEPKIVGKLNSTITNLSSIKDDDLRKVLEVGKPTLGDHKACEIKIVESKEFRKTIDQMLSAKNKSILGSSSWAQQFKDAFQVEYGGDEEEGDDVEPTYGDYVMHYLSFFWKVLFACVPPTDIWGGWACFTASITMIGLLTAITGDIASHFGCTVGLADSVVAISFVALGTSLPDTFASKVATINDEHADGSIGNVTGSNSVNVFLGIGLAWSIAAIYHASNGNKFEVDPGSLGFSVMLFCLEASVCIGILMYRRSSKNIRAELGGPSISRYITFTTFLLLWIIYLLVSGLESYCYFTLKF</sequence>
<feature type="transmembrane region" description="Helical" evidence="20">
    <location>
        <begin position="221"/>
        <end position="241"/>
    </location>
</feature>
<dbReference type="OrthoDB" id="418484at2759"/>
<dbReference type="GO" id="GO:0046872">
    <property type="term" value="F:metal ion binding"/>
    <property type="evidence" value="ECO:0007669"/>
    <property type="project" value="UniProtKB-KW"/>
</dbReference>
<dbReference type="GO" id="GO:0042383">
    <property type="term" value="C:sarcolemma"/>
    <property type="evidence" value="ECO:0007669"/>
    <property type="project" value="TreeGrafter"/>
</dbReference>
<comment type="similarity">
    <text evidence="2">Belongs to the Ca(2+):cation antiporter (CaCA) (TC 2.A.19) family. SLC8 subfamily.</text>
</comment>
<keyword evidence="11" id="KW-0106">Calcium</keyword>
<evidence type="ECO:0000256" key="8">
    <source>
        <dbReference type="ARBA" id="ARBA00022723"/>
    </source>
</evidence>
<dbReference type="InterPro" id="IPR004837">
    <property type="entry name" value="NaCa_Exmemb"/>
</dbReference>
<feature type="signal peptide" evidence="21">
    <location>
        <begin position="1"/>
        <end position="18"/>
    </location>
</feature>
<dbReference type="Pfam" id="PF03160">
    <property type="entry name" value="Calx-beta"/>
    <property type="match status" value="1"/>
</dbReference>
<dbReference type="GO" id="GO:0005516">
    <property type="term" value="F:calmodulin binding"/>
    <property type="evidence" value="ECO:0007669"/>
    <property type="project" value="UniProtKB-KW"/>
</dbReference>
<evidence type="ECO:0000256" key="15">
    <source>
        <dbReference type="ARBA" id="ARBA00023065"/>
    </source>
</evidence>
<evidence type="ECO:0000256" key="16">
    <source>
        <dbReference type="ARBA" id="ARBA00023136"/>
    </source>
</evidence>
<dbReference type="Pfam" id="PF01699">
    <property type="entry name" value="Na_Ca_ex"/>
    <property type="match status" value="2"/>
</dbReference>
<evidence type="ECO:0000256" key="18">
    <source>
        <dbReference type="ARBA" id="ARBA00023201"/>
    </source>
</evidence>
<evidence type="ECO:0000256" key="13">
    <source>
        <dbReference type="ARBA" id="ARBA00022989"/>
    </source>
</evidence>
<keyword evidence="3" id="KW-0813">Transport</keyword>
<gene>
    <name evidence="23" type="primary">SLC8A1</name>
</gene>
<dbReference type="GO" id="GO:0007154">
    <property type="term" value="P:cell communication"/>
    <property type="evidence" value="ECO:0007669"/>
    <property type="project" value="InterPro"/>
</dbReference>
<evidence type="ECO:0000256" key="11">
    <source>
        <dbReference type="ARBA" id="ARBA00022837"/>
    </source>
</evidence>
<dbReference type="InterPro" id="IPR004836">
    <property type="entry name" value="Na_Ca_Ex"/>
</dbReference>
<keyword evidence="17" id="KW-0325">Glycoprotein</keyword>
<dbReference type="SMART" id="SM00237">
    <property type="entry name" value="Calx_beta"/>
    <property type="match status" value="2"/>
</dbReference>
<dbReference type="PANTHER" id="PTHR11878:SF65">
    <property type="entry name" value="NA_CA-EXCHANGE PROTEIN, ISOFORM G"/>
    <property type="match status" value="1"/>
</dbReference>
<dbReference type="OMA" id="TFSMGCH"/>
<feature type="transmembrane region" description="Helical" evidence="20">
    <location>
        <begin position="66"/>
        <end position="87"/>
    </location>
</feature>
<feature type="transmembrane region" description="Helical" evidence="20">
    <location>
        <begin position="159"/>
        <end position="180"/>
    </location>
</feature>
<evidence type="ECO:0000256" key="1">
    <source>
        <dbReference type="ARBA" id="ARBA00004651"/>
    </source>
</evidence>
<evidence type="ECO:0000256" key="7">
    <source>
        <dbReference type="ARBA" id="ARBA00022692"/>
    </source>
</evidence>
<evidence type="ECO:0000256" key="19">
    <source>
        <dbReference type="ARBA" id="ARBA00033667"/>
    </source>
</evidence>
<keyword evidence="16 20" id="KW-0472">Membrane</keyword>
<keyword evidence="12" id="KW-0112">Calmodulin-binding</keyword>